<evidence type="ECO:0000256" key="1">
    <source>
        <dbReference type="ARBA" id="ARBA00010641"/>
    </source>
</evidence>
<keyword evidence="2" id="KW-0805">Transcription regulation</keyword>
<dbReference type="Pfam" id="PF08281">
    <property type="entry name" value="Sigma70_r4_2"/>
    <property type="match status" value="1"/>
</dbReference>
<dbReference type="InterPro" id="IPR039425">
    <property type="entry name" value="RNA_pol_sigma-70-like"/>
</dbReference>
<gene>
    <name evidence="7" type="primary">rpoE_13</name>
    <name evidence="7" type="ORF">Val02_36180</name>
</gene>
<dbReference type="InterPro" id="IPR036388">
    <property type="entry name" value="WH-like_DNA-bd_sf"/>
</dbReference>
<keyword evidence="3" id="KW-0731">Sigma factor</keyword>
<dbReference type="InterPro" id="IPR014284">
    <property type="entry name" value="RNA_pol_sigma-70_dom"/>
</dbReference>
<dbReference type="NCBIfam" id="TIGR02937">
    <property type="entry name" value="sigma70-ECF"/>
    <property type="match status" value="1"/>
</dbReference>
<dbReference type="GO" id="GO:0016987">
    <property type="term" value="F:sigma factor activity"/>
    <property type="evidence" value="ECO:0007669"/>
    <property type="project" value="UniProtKB-KW"/>
</dbReference>
<name>A0A8J3YLY3_9ACTN</name>
<evidence type="ECO:0000256" key="4">
    <source>
        <dbReference type="ARBA" id="ARBA00023163"/>
    </source>
</evidence>
<keyword evidence="8" id="KW-1185">Reference proteome</keyword>
<dbReference type="PANTHER" id="PTHR43133">
    <property type="entry name" value="RNA POLYMERASE ECF-TYPE SIGMA FACTO"/>
    <property type="match status" value="1"/>
</dbReference>
<dbReference type="GO" id="GO:0006352">
    <property type="term" value="P:DNA-templated transcription initiation"/>
    <property type="evidence" value="ECO:0007669"/>
    <property type="project" value="InterPro"/>
</dbReference>
<feature type="domain" description="RNA polymerase sigma factor 70 region 4 type 2" evidence="6">
    <location>
        <begin position="103"/>
        <end position="155"/>
    </location>
</feature>
<accession>A0A8J3YLY3</accession>
<evidence type="ECO:0000313" key="8">
    <source>
        <dbReference type="Proteomes" id="UP000619260"/>
    </source>
</evidence>
<dbReference type="RefSeq" id="WP_203900250.1">
    <property type="nucleotide sequence ID" value="NZ_BOPF01000012.1"/>
</dbReference>
<dbReference type="Gene3D" id="1.10.1740.10">
    <property type="match status" value="1"/>
</dbReference>
<proteinExistence type="inferred from homology"/>
<evidence type="ECO:0000313" key="7">
    <source>
        <dbReference type="EMBL" id="GIJ46732.1"/>
    </source>
</evidence>
<evidence type="ECO:0000256" key="3">
    <source>
        <dbReference type="ARBA" id="ARBA00023082"/>
    </source>
</evidence>
<keyword evidence="4" id="KW-0804">Transcription</keyword>
<dbReference type="Pfam" id="PF04542">
    <property type="entry name" value="Sigma70_r2"/>
    <property type="match status" value="1"/>
</dbReference>
<protein>
    <submittedName>
        <fullName evidence="7">DNA-directed RNA polymerase sigma-70 factor</fullName>
    </submittedName>
</protein>
<dbReference type="InterPro" id="IPR013249">
    <property type="entry name" value="RNA_pol_sigma70_r4_t2"/>
</dbReference>
<sequence>MDDTDERLERLFRAHADGLFRYVAHRIGVEEAGDVVGDTFVVAWRKLDRIPSGDERAWLYGVARRETLSRVRKRARGDALYQRLLNAGPQDGADIADGVLARLELWRALAELGPADRDILLTTLWTELTPAEAARVLGCSRPTYAVKLHRARRRLARALEERDMSPVLESVR</sequence>
<dbReference type="InterPro" id="IPR007627">
    <property type="entry name" value="RNA_pol_sigma70_r2"/>
</dbReference>
<keyword evidence="7" id="KW-0240">DNA-directed RNA polymerase</keyword>
<feature type="domain" description="RNA polymerase sigma-70 region 2" evidence="5">
    <location>
        <begin position="11"/>
        <end position="76"/>
    </location>
</feature>
<dbReference type="Proteomes" id="UP000619260">
    <property type="component" value="Unassembled WGS sequence"/>
</dbReference>
<comment type="similarity">
    <text evidence="1">Belongs to the sigma-70 factor family. ECF subfamily.</text>
</comment>
<dbReference type="AlphaFoldDB" id="A0A8J3YLY3"/>
<dbReference type="InterPro" id="IPR013324">
    <property type="entry name" value="RNA_pol_sigma_r3/r4-like"/>
</dbReference>
<evidence type="ECO:0000259" key="5">
    <source>
        <dbReference type="Pfam" id="PF04542"/>
    </source>
</evidence>
<dbReference type="EMBL" id="BOPF01000012">
    <property type="protein sequence ID" value="GIJ46732.1"/>
    <property type="molecule type" value="Genomic_DNA"/>
</dbReference>
<organism evidence="7 8">
    <name type="scientific">Virgisporangium aliadipatigenens</name>
    <dbReference type="NCBI Taxonomy" id="741659"/>
    <lineage>
        <taxon>Bacteria</taxon>
        <taxon>Bacillati</taxon>
        <taxon>Actinomycetota</taxon>
        <taxon>Actinomycetes</taxon>
        <taxon>Micromonosporales</taxon>
        <taxon>Micromonosporaceae</taxon>
        <taxon>Virgisporangium</taxon>
    </lineage>
</organism>
<dbReference type="SUPFAM" id="SSF88946">
    <property type="entry name" value="Sigma2 domain of RNA polymerase sigma factors"/>
    <property type="match status" value="1"/>
</dbReference>
<dbReference type="InterPro" id="IPR013325">
    <property type="entry name" value="RNA_pol_sigma_r2"/>
</dbReference>
<evidence type="ECO:0000256" key="2">
    <source>
        <dbReference type="ARBA" id="ARBA00023015"/>
    </source>
</evidence>
<dbReference type="GO" id="GO:0003677">
    <property type="term" value="F:DNA binding"/>
    <property type="evidence" value="ECO:0007669"/>
    <property type="project" value="InterPro"/>
</dbReference>
<dbReference type="GO" id="GO:0000428">
    <property type="term" value="C:DNA-directed RNA polymerase complex"/>
    <property type="evidence" value="ECO:0007669"/>
    <property type="project" value="UniProtKB-KW"/>
</dbReference>
<dbReference type="PANTHER" id="PTHR43133:SF25">
    <property type="entry name" value="RNA POLYMERASE SIGMA FACTOR RFAY-RELATED"/>
    <property type="match status" value="1"/>
</dbReference>
<evidence type="ECO:0000259" key="6">
    <source>
        <dbReference type="Pfam" id="PF08281"/>
    </source>
</evidence>
<dbReference type="SUPFAM" id="SSF88659">
    <property type="entry name" value="Sigma3 and sigma4 domains of RNA polymerase sigma factors"/>
    <property type="match status" value="1"/>
</dbReference>
<reference evidence="7" key="1">
    <citation type="submission" date="2021-01" db="EMBL/GenBank/DDBJ databases">
        <title>Whole genome shotgun sequence of Virgisporangium aliadipatigenens NBRC 105644.</title>
        <authorList>
            <person name="Komaki H."/>
            <person name="Tamura T."/>
        </authorList>
    </citation>
    <scope>NUCLEOTIDE SEQUENCE</scope>
    <source>
        <strain evidence="7">NBRC 105644</strain>
    </source>
</reference>
<dbReference type="Gene3D" id="1.10.10.10">
    <property type="entry name" value="Winged helix-like DNA-binding domain superfamily/Winged helix DNA-binding domain"/>
    <property type="match status" value="1"/>
</dbReference>
<comment type="caution">
    <text evidence="7">The sequence shown here is derived from an EMBL/GenBank/DDBJ whole genome shotgun (WGS) entry which is preliminary data.</text>
</comment>